<feature type="compositionally biased region" description="Polar residues" evidence="1">
    <location>
        <begin position="230"/>
        <end position="241"/>
    </location>
</feature>
<proteinExistence type="predicted"/>
<dbReference type="HOGENOM" id="CLU_814268_0_0_1"/>
<comment type="caution">
    <text evidence="2">The sequence shown here is derived from an EMBL/GenBank/DDBJ whole genome shotgun (WGS) entry which is preliminary data.</text>
</comment>
<feature type="compositionally biased region" description="Basic residues" evidence="1">
    <location>
        <begin position="148"/>
        <end position="167"/>
    </location>
</feature>
<dbReference type="EMBL" id="AFRT01001896">
    <property type="protein sequence ID" value="ELU39160.1"/>
    <property type="molecule type" value="Genomic_DNA"/>
</dbReference>
<feature type="region of interest" description="Disordered" evidence="1">
    <location>
        <begin position="128"/>
        <end position="194"/>
    </location>
</feature>
<dbReference type="OrthoDB" id="3213142at2759"/>
<sequence length="341" mass="37227">MKLILKLLVQSYSTKSVRHQTVAGLPFQNSQVSSVRWICHFLGPGPDRKISLSPISGAYPRFLEKYGLCAGSSNAFTEDTGHINDSSQSSALSPSANPLPLAAIYPPGLHNLSPYNLVSFPVPVTAIPSTPTMSMKDSKSTQPAEARPRRHERSSRNHHHRSSRHSQYRSSYVYDSDETEVETDDEPPANSLMLDLGPDYSPKAMSTISFPSPPTRGGTLLFETDEMDNSPQHIETRQPSAAAQAHPKPAQYYNSTSAAQAEAAAWEVLEQVIHWVPTARASGIKNISLHHRVTMGMVEVYTQNVDLGEASGCMGPGKVLNRQTTLSQTELSGGSCVRGWE</sequence>
<gene>
    <name evidence="2" type="ORF">AG1IA_06804</name>
</gene>
<protein>
    <submittedName>
        <fullName evidence="2">Uncharacterized protein</fullName>
    </submittedName>
</protein>
<organism evidence="2 3">
    <name type="scientific">Thanatephorus cucumeris (strain AG1-IA)</name>
    <name type="common">Rice sheath blight fungus</name>
    <name type="synonym">Rhizoctonia solani</name>
    <dbReference type="NCBI Taxonomy" id="983506"/>
    <lineage>
        <taxon>Eukaryota</taxon>
        <taxon>Fungi</taxon>
        <taxon>Dikarya</taxon>
        <taxon>Basidiomycota</taxon>
        <taxon>Agaricomycotina</taxon>
        <taxon>Agaricomycetes</taxon>
        <taxon>Cantharellales</taxon>
        <taxon>Ceratobasidiaceae</taxon>
        <taxon>Rhizoctonia</taxon>
        <taxon>Rhizoctonia solani AG-1</taxon>
    </lineage>
</organism>
<feature type="region of interest" description="Disordered" evidence="1">
    <location>
        <begin position="230"/>
        <end position="249"/>
    </location>
</feature>
<dbReference type="Proteomes" id="UP000011668">
    <property type="component" value="Unassembled WGS sequence"/>
</dbReference>
<feature type="compositionally biased region" description="Acidic residues" evidence="1">
    <location>
        <begin position="175"/>
        <end position="187"/>
    </location>
</feature>
<dbReference type="AlphaFoldDB" id="L8WMH6"/>
<feature type="compositionally biased region" description="Polar residues" evidence="1">
    <location>
        <begin position="128"/>
        <end position="143"/>
    </location>
</feature>
<keyword evidence="3" id="KW-1185">Reference proteome</keyword>
<name>L8WMH6_THACA</name>
<accession>L8WMH6</accession>
<evidence type="ECO:0000313" key="3">
    <source>
        <dbReference type="Proteomes" id="UP000011668"/>
    </source>
</evidence>
<evidence type="ECO:0000256" key="1">
    <source>
        <dbReference type="SAM" id="MobiDB-lite"/>
    </source>
</evidence>
<evidence type="ECO:0000313" key="2">
    <source>
        <dbReference type="EMBL" id="ELU39160.1"/>
    </source>
</evidence>
<reference evidence="2 3" key="1">
    <citation type="journal article" date="2013" name="Nat. Commun.">
        <title>The evolution and pathogenic mechanisms of the rice sheath blight pathogen.</title>
        <authorList>
            <person name="Zheng A."/>
            <person name="Lin R."/>
            <person name="Xu L."/>
            <person name="Qin P."/>
            <person name="Tang C."/>
            <person name="Ai P."/>
            <person name="Zhang D."/>
            <person name="Liu Y."/>
            <person name="Sun Z."/>
            <person name="Feng H."/>
            <person name="Wang Y."/>
            <person name="Chen Y."/>
            <person name="Liang X."/>
            <person name="Fu R."/>
            <person name="Li Q."/>
            <person name="Zhang J."/>
            <person name="Yu X."/>
            <person name="Xie Z."/>
            <person name="Ding L."/>
            <person name="Guan P."/>
            <person name="Tang J."/>
            <person name="Liang Y."/>
            <person name="Wang S."/>
            <person name="Deng Q."/>
            <person name="Li S."/>
            <person name="Zhu J."/>
            <person name="Wang L."/>
            <person name="Liu H."/>
            <person name="Li P."/>
        </authorList>
    </citation>
    <scope>NUCLEOTIDE SEQUENCE [LARGE SCALE GENOMIC DNA]</scope>
    <source>
        <strain evidence="3">AG-1 IA</strain>
    </source>
</reference>